<dbReference type="InterPro" id="IPR000620">
    <property type="entry name" value="EamA_dom"/>
</dbReference>
<evidence type="ECO:0000256" key="5">
    <source>
        <dbReference type="ARBA" id="ARBA00022556"/>
    </source>
</evidence>
<proteinExistence type="predicted"/>
<evidence type="ECO:0000256" key="6">
    <source>
        <dbReference type="ARBA" id="ARBA00022692"/>
    </source>
</evidence>
<feature type="transmembrane region" description="Helical" evidence="11">
    <location>
        <begin position="89"/>
        <end position="109"/>
    </location>
</feature>
<dbReference type="AlphaFoldDB" id="A0A7T0C388"/>
<dbReference type="Proteomes" id="UP000594464">
    <property type="component" value="Chromosome"/>
</dbReference>
<feature type="domain" description="EamA" evidence="12">
    <location>
        <begin position="6"/>
        <end position="131"/>
    </location>
</feature>
<keyword evidence="3" id="KW-0444">Lipid biosynthesis</keyword>
<feature type="transmembrane region" description="Helical" evidence="11">
    <location>
        <begin position="34"/>
        <end position="54"/>
    </location>
</feature>
<keyword evidence="9" id="KW-0443">Lipid metabolism</keyword>
<dbReference type="PANTHER" id="PTHR30561:SF9">
    <property type="entry name" value="4-AMINO-4-DEOXY-L-ARABINOSE-PHOSPHOUNDECAPRENOL FLIPPASE SUBUNIT ARNF-RELATED"/>
    <property type="match status" value="1"/>
</dbReference>
<dbReference type="GO" id="GO:0005886">
    <property type="term" value="C:plasma membrane"/>
    <property type="evidence" value="ECO:0007669"/>
    <property type="project" value="UniProtKB-SubCell"/>
</dbReference>
<feature type="transmembrane region" description="Helical" evidence="11">
    <location>
        <begin position="115"/>
        <end position="132"/>
    </location>
</feature>
<dbReference type="InterPro" id="IPR000390">
    <property type="entry name" value="Small_drug/metabolite_transptr"/>
</dbReference>
<feature type="transmembrane region" description="Helical" evidence="11">
    <location>
        <begin position="254"/>
        <end position="272"/>
    </location>
</feature>
<feature type="transmembrane region" description="Helical" evidence="11">
    <location>
        <begin position="60"/>
        <end position="77"/>
    </location>
</feature>
<evidence type="ECO:0000256" key="4">
    <source>
        <dbReference type="ARBA" id="ARBA00022519"/>
    </source>
</evidence>
<keyword evidence="7" id="KW-0448">Lipopolysaccharide biosynthesis</keyword>
<keyword evidence="4" id="KW-0997">Cell inner membrane</keyword>
<evidence type="ECO:0000256" key="1">
    <source>
        <dbReference type="ARBA" id="ARBA00004651"/>
    </source>
</evidence>
<evidence type="ECO:0000259" key="12">
    <source>
        <dbReference type="Pfam" id="PF00892"/>
    </source>
</evidence>
<keyword evidence="8 11" id="KW-1133">Transmembrane helix</keyword>
<evidence type="ECO:0000256" key="8">
    <source>
        <dbReference type="ARBA" id="ARBA00022989"/>
    </source>
</evidence>
<gene>
    <name evidence="13" type="ORF">G3M78_09925</name>
</gene>
<dbReference type="Gene3D" id="1.10.3730.20">
    <property type="match status" value="1"/>
</dbReference>
<evidence type="ECO:0000256" key="3">
    <source>
        <dbReference type="ARBA" id="ARBA00022516"/>
    </source>
</evidence>
<sequence length="299" mass="33865">MSLVNISLILISCLFHAYWNILTRSSADSRFFSALKGSWIILMASVFFLIFGVEGYSAELWGWAILSGVLHGLYIFCLSRAYHTEDISYVYPIARSAPVFVPVGAFFLLGERLSVFEWIAVLMIVVAIYVLHFDGHLIKGAVNLWNAMRHQHLRWAYFTLIMVVSYSLVDKKGMDHFLQLFPEDGLRNGVAFFFLESLVCFALYNSYLFLSFNRSDILQVWKGEWRKGILGGIATLGSYGVICIVLQFEDVSAVVSLRQISVFLVIYWGCWINNEGFGAKRMLAGALIFIGVALMSLEH</sequence>
<evidence type="ECO:0000313" key="14">
    <source>
        <dbReference type="Proteomes" id="UP000594464"/>
    </source>
</evidence>
<evidence type="ECO:0000313" key="13">
    <source>
        <dbReference type="EMBL" id="QPJ65693.1"/>
    </source>
</evidence>
<evidence type="ECO:0000256" key="7">
    <source>
        <dbReference type="ARBA" id="ARBA00022985"/>
    </source>
</evidence>
<organism evidence="13 14">
    <name type="scientific">Candidatus Nitrohelix vancouverensis</name>
    <dbReference type="NCBI Taxonomy" id="2705534"/>
    <lineage>
        <taxon>Bacteria</taxon>
        <taxon>Pseudomonadati</taxon>
        <taxon>Nitrospinota/Tectimicrobiota group</taxon>
        <taxon>Nitrospinota</taxon>
        <taxon>Nitrospinia</taxon>
        <taxon>Nitrospinales</taxon>
        <taxon>Nitrospinaceae</taxon>
        <taxon>Candidatus Nitrohelix</taxon>
    </lineage>
</organism>
<dbReference type="GO" id="GO:0009245">
    <property type="term" value="P:lipid A biosynthetic process"/>
    <property type="evidence" value="ECO:0007669"/>
    <property type="project" value="UniProtKB-KW"/>
</dbReference>
<accession>A0A7T0C388</accession>
<comment type="subcellular location">
    <subcellularLocation>
        <location evidence="1">Cell membrane</location>
        <topology evidence="1">Multi-pass membrane protein</topology>
    </subcellularLocation>
</comment>
<feature type="transmembrane region" description="Helical" evidence="11">
    <location>
        <begin position="6"/>
        <end position="22"/>
    </location>
</feature>
<dbReference type="GO" id="GO:0009103">
    <property type="term" value="P:lipopolysaccharide biosynthetic process"/>
    <property type="evidence" value="ECO:0007669"/>
    <property type="project" value="UniProtKB-KW"/>
</dbReference>
<feature type="transmembrane region" description="Helical" evidence="11">
    <location>
        <begin position="153"/>
        <end position="169"/>
    </location>
</feature>
<reference evidence="14" key="1">
    <citation type="submission" date="2020-02" db="EMBL/GenBank/DDBJ databases">
        <title>Genomic and physiological characterization of two novel Nitrospinaceae genera.</title>
        <authorList>
            <person name="Mueller A.J."/>
            <person name="Jung M.-Y."/>
            <person name="Strachan C.R."/>
            <person name="Herbold C.W."/>
            <person name="Kirkegaard R.H."/>
            <person name="Daims H."/>
        </authorList>
    </citation>
    <scope>NUCLEOTIDE SEQUENCE [LARGE SCALE GENOMIC DNA]</scope>
</reference>
<name>A0A7T0C388_9BACT</name>
<dbReference type="EMBL" id="CP048620">
    <property type="protein sequence ID" value="QPJ65693.1"/>
    <property type="molecule type" value="Genomic_DNA"/>
</dbReference>
<evidence type="ECO:0000256" key="2">
    <source>
        <dbReference type="ARBA" id="ARBA00022475"/>
    </source>
</evidence>
<keyword evidence="2" id="KW-1003">Cell membrane</keyword>
<dbReference type="KEGG" id="nva:G3M78_09925"/>
<evidence type="ECO:0000256" key="11">
    <source>
        <dbReference type="SAM" id="Phobius"/>
    </source>
</evidence>
<dbReference type="SUPFAM" id="SSF103481">
    <property type="entry name" value="Multidrug resistance efflux transporter EmrE"/>
    <property type="match status" value="2"/>
</dbReference>
<feature type="transmembrane region" description="Helical" evidence="11">
    <location>
        <begin position="189"/>
        <end position="208"/>
    </location>
</feature>
<dbReference type="GO" id="GO:0022857">
    <property type="term" value="F:transmembrane transporter activity"/>
    <property type="evidence" value="ECO:0007669"/>
    <property type="project" value="InterPro"/>
</dbReference>
<dbReference type="Pfam" id="PF00892">
    <property type="entry name" value="EamA"/>
    <property type="match status" value="1"/>
</dbReference>
<dbReference type="PANTHER" id="PTHR30561">
    <property type="entry name" value="SMR FAMILY PROTON-DEPENDENT DRUG EFFLUX TRANSPORTER SUGE"/>
    <property type="match status" value="1"/>
</dbReference>
<keyword evidence="6 11" id="KW-0812">Transmembrane</keyword>
<feature type="transmembrane region" description="Helical" evidence="11">
    <location>
        <begin position="229"/>
        <end position="248"/>
    </location>
</feature>
<protein>
    <submittedName>
        <fullName evidence="13">EamA family transporter</fullName>
    </submittedName>
</protein>
<evidence type="ECO:0000256" key="10">
    <source>
        <dbReference type="ARBA" id="ARBA00023136"/>
    </source>
</evidence>
<keyword evidence="10 11" id="KW-0472">Membrane</keyword>
<evidence type="ECO:0000256" key="9">
    <source>
        <dbReference type="ARBA" id="ARBA00023098"/>
    </source>
</evidence>
<dbReference type="InterPro" id="IPR037185">
    <property type="entry name" value="EmrE-like"/>
</dbReference>
<keyword evidence="5" id="KW-0441">Lipid A biosynthesis</keyword>